<feature type="transmembrane region" description="Helical" evidence="2">
    <location>
        <begin position="943"/>
        <end position="964"/>
    </location>
</feature>
<comment type="caution">
    <text evidence="3">The sequence shown here is derived from an EMBL/GenBank/DDBJ whole genome shotgun (WGS) entry which is preliminary data.</text>
</comment>
<gene>
    <name evidence="3" type="ORF">B7R54_04515</name>
</gene>
<feature type="transmembrane region" description="Helical" evidence="2">
    <location>
        <begin position="321"/>
        <end position="344"/>
    </location>
</feature>
<evidence type="ECO:0008006" key="5">
    <source>
        <dbReference type="Google" id="ProtNLM"/>
    </source>
</evidence>
<feature type="transmembrane region" description="Helical" evidence="2">
    <location>
        <begin position="480"/>
        <end position="503"/>
    </location>
</feature>
<accession>A0A3E0VFY0</accession>
<feature type="compositionally biased region" description="Low complexity" evidence="1">
    <location>
        <begin position="825"/>
        <end position="853"/>
    </location>
</feature>
<keyword evidence="2" id="KW-1133">Transmembrane helix</keyword>
<organism evidence="3 4">
    <name type="scientific">Subtercola boreus</name>
    <dbReference type="NCBI Taxonomy" id="120213"/>
    <lineage>
        <taxon>Bacteria</taxon>
        <taxon>Bacillati</taxon>
        <taxon>Actinomycetota</taxon>
        <taxon>Actinomycetes</taxon>
        <taxon>Micrococcales</taxon>
        <taxon>Microbacteriaceae</taxon>
        <taxon>Subtercola</taxon>
    </lineage>
</organism>
<dbReference type="Proteomes" id="UP000256486">
    <property type="component" value="Unassembled WGS sequence"/>
</dbReference>
<reference evidence="3 4" key="1">
    <citation type="submission" date="2017-04" db="EMBL/GenBank/DDBJ databases">
        <title>Comparative genome analysis of Subtercola boreus.</title>
        <authorList>
            <person name="Cho Y.-J."/>
            <person name="Cho A."/>
            <person name="Kim O.-S."/>
            <person name="Lee J.-I."/>
        </authorList>
    </citation>
    <scope>NUCLEOTIDE SEQUENCE [LARGE SCALE GENOMIC DNA]</scope>
    <source>
        <strain evidence="3 4">K300</strain>
    </source>
</reference>
<feature type="transmembrane region" description="Helical" evidence="2">
    <location>
        <begin position="588"/>
        <end position="608"/>
    </location>
</feature>
<dbReference type="AlphaFoldDB" id="A0A3E0VFY0"/>
<name>A0A3E0VFY0_9MICO</name>
<feature type="region of interest" description="Disordered" evidence="1">
    <location>
        <begin position="1"/>
        <end position="21"/>
    </location>
</feature>
<dbReference type="RefSeq" id="WP_116413974.1">
    <property type="nucleotide sequence ID" value="NZ_NBWZ01000001.1"/>
</dbReference>
<feature type="compositionally biased region" description="Gly residues" evidence="1">
    <location>
        <begin position="12"/>
        <end position="21"/>
    </location>
</feature>
<evidence type="ECO:0000256" key="1">
    <source>
        <dbReference type="SAM" id="MobiDB-lite"/>
    </source>
</evidence>
<feature type="compositionally biased region" description="Polar residues" evidence="1">
    <location>
        <begin position="788"/>
        <end position="801"/>
    </location>
</feature>
<proteinExistence type="predicted"/>
<feature type="region of interest" description="Disordered" evidence="1">
    <location>
        <begin position="788"/>
        <end position="863"/>
    </location>
</feature>
<dbReference type="OrthoDB" id="5027419at2"/>
<feature type="transmembrane region" description="Helical" evidence="2">
    <location>
        <begin position="65"/>
        <end position="85"/>
    </location>
</feature>
<keyword evidence="4" id="KW-1185">Reference proteome</keyword>
<evidence type="ECO:0000256" key="2">
    <source>
        <dbReference type="SAM" id="Phobius"/>
    </source>
</evidence>
<keyword evidence="2" id="KW-0812">Transmembrane</keyword>
<feature type="transmembrane region" description="Helical" evidence="2">
    <location>
        <begin position="449"/>
        <end position="468"/>
    </location>
</feature>
<feature type="transmembrane region" description="Helical" evidence="2">
    <location>
        <begin position="976"/>
        <end position="994"/>
    </location>
</feature>
<feature type="compositionally biased region" description="Basic and acidic residues" evidence="1">
    <location>
        <begin position="1"/>
        <end position="11"/>
    </location>
</feature>
<feature type="transmembrane region" description="Helical" evidence="2">
    <location>
        <begin position="900"/>
        <end position="922"/>
    </location>
</feature>
<evidence type="ECO:0000313" key="4">
    <source>
        <dbReference type="Proteomes" id="UP000256486"/>
    </source>
</evidence>
<protein>
    <recommendedName>
        <fullName evidence="5">DUF2207 domain-containing protein</fullName>
    </recommendedName>
</protein>
<dbReference type="EMBL" id="NBWZ01000001">
    <property type="protein sequence ID" value="RFA08569.1"/>
    <property type="molecule type" value="Genomic_DNA"/>
</dbReference>
<sequence length="1003" mass="106819">MVSEHEPDDRGAGAGTFAGTGIGDPERIPALYPTASPLWVLLSRWLLGLEAWLRSHGGTRLRFGLRAFWAVVAIGGAVLLFGPVINPPLTLDDITSSADTATDRWIARTFAVDYRVERADDGTLVAHVEERIGAFFPDGTAEPGIQRVLATEYQGHALSPSNISATVDGRAIDVVHSEVPDRETLTLDAGTSALQGDHAFVLSYDLANLAYDATDTATGQSVDLLQWDVFGPSWPQAFAGLDVSITLPQELDDRLVRQPRGTLAWTLLSSGEWLEPEADAPVGQVTYRFTNEQNIPPHAQARFTMSFEPGTFRMPAPTPLFFVQTLGPLAPLAFLAVTLLLAVAARRVAWGDARGRPWFVAQPDPPEGITPRTAAQVIKAARSMELAETLGAAQKGASKTRRVRLVAAVRVAHRSGRIGDLPRALTRYLTAPERRAQLTSGLRRVPRGFVRDLFIAAPLALTVLQWGLVRQLSEQTKLAIVWWPVAFVLLSSAIAVVVLAIALTARPLTRRGALLKQHLLGIDVFASRTQLLDRTTLKDPLLPYAVLLAPPRAAGEQIVALASAERGGAEDPEGTDWRTPSFLTWPRLVVRALSVLLVVGTVVAVSVLPNPYDRGNDVVSFSGDIPGTLSTTVTSMDAVADLSRTTDGHARLAVTETLRVTFGDEGSRVPQFVQEWPSILNGQSLGLTVQSVTIDGAAVPFATQQLAETVLMKTQLRNVLTGGHDLQVAYALDSAAVAADAGGAVVDRIRWTTLLDGWHYDSTWGDEPAPDPLRIELRVPAELAAATTTAGWNSLDTSASDNPREWPPSVVPFDAPEYAGGVGGSSSSAAGSTGSTARDTTSTTTTAPDGTVSHVLDLRGGDDEGGYPFDLTVDGTGATVDFPSGTFQGPDTGTLGYTRIAAAAPVSVVLLLGALALVFGGLGACFGFSRRPRVFTPGLLRDLVRWLAPTASLATIILFIWMTIDMPSDHPDFAPLGISALVALAAGTAGLLLTRRKRTPKAP</sequence>
<evidence type="ECO:0000313" key="3">
    <source>
        <dbReference type="EMBL" id="RFA08569.1"/>
    </source>
</evidence>
<keyword evidence="2" id="KW-0472">Membrane</keyword>